<dbReference type="Proteomes" id="UP001162156">
    <property type="component" value="Unassembled WGS sequence"/>
</dbReference>
<keyword evidence="2" id="KW-1185">Reference proteome</keyword>
<sequence>MSPKSAERRNAIAILRRKGNFVLQTEQQFIKPVRKPIGPDKENLDNVNYSSYSNNTKNHRSQAQTFLVSTGLLGNLINKSRIREVFKSLRADNIGFAARSDPLICLYGESILGKHKRKQVLTVVSQKMLLKPENYNYIIAATKVIAGFDTQNLSFKSPSLALQLGTDLKFMCQVAKKAITIKDPLMGRIENRGEKRNDISQLHEMIASHWSNDIGSLANKNSKKPYATHLNEWWFLEKGLSLYQFYLQKKLKKYTDMLIEIRRKTNLVPKENKYIFATSGSTRWISGSAVISKLASACGAKQPKLLTSTRFRKQIATILQLMSFENDELYQVAKFMGHTEKTHMEYYRLTESTYQTAKVAKILLLLESGRGAEFKGKALNEITLDNDFLDDEVEDSQQPENEADIITYENPSAGFIRYSRKGIQEDVAKEKKMKLTNIKGRVKWEPHQKNIVLKAFKKHIKNRIPPKKSECLKFLSENPKFSCDWIRIKTLVFNTYRDK</sequence>
<reference evidence="1" key="1">
    <citation type="journal article" date="2023" name="Insect Mol. Biol.">
        <title>Genome sequencing provides insights into the evolution of gene families encoding plant cell wall-degrading enzymes in longhorned beetles.</title>
        <authorList>
            <person name="Shin N.R."/>
            <person name="Okamura Y."/>
            <person name="Kirsch R."/>
            <person name="Pauchet Y."/>
        </authorList>
    </citation>
    <scope>NUCLEOTIDE SEQUENCE</scope>
    <source>
        <strain evidence="1">RBIC_L_NR</strain>
    </source>
</reference>
<dbReference type="EMBL" id="JANEYF010004952">
    <property type="protein sequence ID" value="KAJ8929584.1"/>
    <property type="molecule type" value="Genomic_DNA"/>
</dbReference>
<accession>A0AAV8WT40</accession>
<comment type="caution">
    <text evidence="1">The sequence shown here is derived from an EMBL/GenBank/DDBJ whole genome shotgun (WGS) entry which is preliminary data.</text>
</comment>
<gene>
    <name evidence="1" type="ORF">NQ314_017691</name>
</gene>
<evidence type="ECO:0000313" key="1">
    <source>
        <dbReference type="EMBL" id="KAJ8929584.1"/>
    </source>
</evidence>
<name>A0AAV8WT40_9CUCU</name>
<dbReference type="PANTHER" id="PTHR33480">
    <property type="entry name" value="SET DOMAIN-CONTAINING PROTEIN-RELATED"/>
    <property type="match status" value="1"/>
</dbReference>
<dbReference type="AlphaFoldDB" id="A0AAV8WT40"/>
<evidence type="ECO:0008006" key="3">
    <source>
        <dbReference type="Google" id="ProtNLM"/>
    </source>
</evidence>
<protein>
    <recommendedName>
        <fullName evidence="3">Tyr recombinase domain-containing protein</fullName>
    </recommendedName>
</protein>
<proteinExistence type="predicted"/>
<organism evidence="1 2">
    <name type="scientific">Rhamnusium bicolor</name>
    <dbReference type="NCBI Taxonomy" id="1586634"/>
    <lineage>
        <taxon>Eukaryota</taxon>
        <taxon>Metazoa</taxon>
        <taxon>Ecdysozoa</taxon>
        <taxon>Arthropoda</taxon>
        <taxon>Hexapoda</taxon>
        <taxon>Insecta</taxon>
        <taxon>Pterygota</taxon>
        <taxon>Neoptera</taxon>
        <taxon>Endopterygota</taxon>
        <taxon>Coleoptera</taxon>
        <taxon>Polyphaga</taxon>
        <taxon>Cucujiformia</taxon>
        <taxon>Chrysomeloidea</taxon>
        <taxon>Cerambycidae</taxon>
        <taxon>Lepturinae</taxon>
        <taxon>Rhagiini</taxon>
        <taxon>Rhamnusium</taxon>
    </lineage>
</organism>
<evidence type="ECO:0000313" key="2">
    <source>
        <dbReference type="Proteomes" id="UP001162156"/>
    </source>
</evidence>